<dbReference type="EMBL" id="CM047742">
    <property type="protein sequence ID" value="KAJ0034418.1"/>
    <property type="molecule type" value="Genomic_DNA"/>
</dbReference>
<name>A0ACC0YC82_9ROSI</name>
<comment type="caution">
    <text evidence="1">The sequence shown here is derived from an EMBL/GenBank/DDBJ whole genome shotgun (WGS) entry which is preliminary data.</text>
</comment>
<reference evidence="2" key="1">
    <citation type="journal article" date="2023" name="G3 (Bethesda)">
        <title>Genome assembly and association tests identify interacting loci associated with vigor, precocity, and sex in interspecific pistachio rootstocks.</title>
        <authorList>
            <person name="Palmer W."/>
            <person name="Jacygrad E."/>
            <person name="Sagayaradj S."/>
            <person name="Cavanaugh K."/>
            <person name="Han R."/>
            <person name="Bertier L."/>
            <person name="Beede B."/>
            <person name="Kafkas S."/>
            <person name="Golino D."/>
            <person name="Preece J."/>
            <person name="Michelmore R."/>
        </authorList>
    </citation>
    <scope>NUCLEOTIDE SEQUENCE [LARGE SCALE GENOMIC DNA]</scope>
</reference>
<organism evidence="1 2">
    <name type="scientific">Pistacia integerrima</name>
    <dbReference type="NCBI Taxonomy" id="434235"/>
    <lineage>
        <taxon>Eukaryota</taxon>
        <taxon>Viridiplantae</taxon>
        <taxon>Streptophyta</taxon>
        <taxon>Embryophyta</taxon>
        <taxon>Tracheophyta</taxon>
        <taxon>Spermatophyta</taxon>
        <taxon>Magnoliopsida</taxon>
        <taxon>eudicotyledons</taxon>
        <taxon>Gunneridae</taxon>
        <taxon>Pentapetalae</taxon>
        <taxon>rosids</taxon>
        <taxon>malvids</taxon>
        <taxon>Sapindales</taxon>
        <taxon>Anacardiaceae</taxon>
        <taxon>Pistacia</taxon>
    </lineage>
</organism>
<protein>
    <submittedName>
        <fullName evidence="1">Uncharacterized protein</fullName>
    </submittedName>
</protein>
<sequence length="339" mass="36869">MISTPFIQSPPPFAFTMIIRRSTVTINLLVILLGVVPICVRTQHCGCEAHLCCSEFGYCGTGFAYCGAGCQGGPCYNGTTPTYATTPTLPPPPPPSLCHCPEDLCCSQYGYCGSGEDYCGIGCLDGPCYAPPSPNNVSIEDIVTKGFFYYIADQAGSGCPGKEFYTRDAFLNATDVYYLFGRVGSEDDSKRQIAAAFAHFTQETGHFCYIEELNGVAKDYCDETNAVYPCVPGKLYYGRGPIQLSWNYNYGPAGNDVGIDGLTYPEIVATDPLVSFKTACWFWINRAQSYLQQGFGATIRAVNPTECDGGNPGNVQARVDFYLDYCQKFGVDPGENLYC</sequence>
<evidence type="ECO:0000313" key="1">
    <source>
        <dbReference type="EMBL" id="KAJ0034418.1"/>
    </source>
</evidence>
<evidence type="ECO:0000313" key="2">
    <source>
        <dbReference type="Proteomes" id="UP001163603"/>
    </source>
</evidence>
<accession>A0ACC0YC82</accession>
<gene>
    <name evidence="1" type="ORF">Pint_26030</name>
</gene>
<proteinExistence type="predicted"/>
<keyword evidence="2" id="KW-1185">Reference proteome</keyword>
<dbReference type="Proteomes" id="UP001163603">
    <property type="component" value="Chromosome 7"/>
</dbReference>